<keyword evidence="2" id="KW-1185">Reference proteome</keyword>
<dbReference type="AlphaFoldDB" id="A0A9Q0G2R8"/>
<evidence type="ECO:0000313" key="2">
    <source>
        <dbReference type="Proteomes" id="UP001141552"/>
    </source>
</evidence>
<feature type="non-terminal residue" evidence="1">
    <location>
        <position position="1"/>
    </location>
</feature>
<reference evidence="1" key="1">
    <citation type="submission" date="2022-02" db="EMBL/GenBank/DDBJ databases">
        <authorList>
            <person name="Henning P.M."/>
            <person name="McCubbin A.G."/>
            <person name="Shore J.S."/>
        </authorList>
    </citation>
    <scope>NUCLEOTIDE SEQUENCE</scope>
    <source>
        <strain evidence="1">F60SS</strain>
        <tissue evidence="1">Leaves</tissue>
    </source>
</reference>
<dbReference type="EMBL" id="JAKUCV010002578">
    <property type="protein sequence ID" value="KAJ4842142.1"/>
    <property type="molecule type" value="Genomic_DNA"/>
</dbReference>
<protein>
    <submittedName>
        <fullName evidence="1">Uncharacterized protein</fullName>
    </submittedName>
</protein>
<sequence length="51" mass="5828">GIVLVCIKHRLYSYLSSVLLKIINTLTSRLPPSKKIQNLFYTNSLLLKPLN</sequence>
<evidence type="ECO:0000313" key="1">
    <source>
        <dbReference type="EMBL" id="KAJ4842142.1"/>
    </source>
</evidence>
<name>A0A9Q0G2R8_9ROSI</name>
<organism evidence="1 2">
    <name type="scientific">Turnera subulata</name>
    <dbReference type="NCBI Taxonomy" id="218843"/>
    <lineage>
        <taxon>Eukaryota</taxon>
        <taxon>Viridiplantae</taxon>
        <taxon>Streptophyta</taxon>
        <taxon>Embryophyta</taxon>
        <taxon>Tracheophyta</taxon>
        <taxon>Spermatophyta</taxon>
        <taxon>Magnoliopsida</taxon>
        <taxon>eudicotyledons</taxon>
        <taxon>Gunneridae</taxon>
        <taxon>Pentapetalae</taxon>
        <taxon>rosids</taxon>
        <taxon>fabids</taxon>
        <taxon>Malpighiales</taxon>
        <taxon>Passifloraceae</taxon>
        <taxon>Turnera</taxon>
    </lineage>
</organism>
<gene>
    <name evidence="1" type="ORF">Tsubulata_024259</name>
</gene>
<proteinExistence type="predicted"/>
<comment type="caution">
    <text evidence="1">The sequence shown here is derived from an EMBL/GenBank/DDBJ whole genome shotgun (WGS) entry which is preliminary data.</text>
</comment>
<accession>A0A9Q0G2R8</accession>
<reference evidence="1" key="2">
    <citation type="journal article" date="2023" name="Plants (Basel)">
        <title>Annotation of the Turnera subulata (Passifloraceae) Draft Genome Reveals the S-Locus Evolved after the Divergence of Turneroideae from Passifloroideae in a Stepwise Manner.</title>
        <authorList>
            <person name="Henning P.M."/>
            <person name="Roalson E.H."/>
            <person name="Mir W."/>
            <person name="McCubbin A.G."/>
            <person name="Shore J.S."/>
        </authorList>
    </citation>
    <scope>NUCLEOTIDE SEQUENCE</scope>
    <source>
        <strain evidence="1">F60SS</strain>
    </source>
</reference>
<dbReference type="Proteomes" id="UP001141552">
    <property type="component" value="Unassembled WGS sequence"/>
</dbReference>